<accession>A0ACA9YEV3</accession>
<proteinExistence type="predicted"/>
<sequence>MFRIRKQSLNRKLKLQCFISTTKSKPNHLHTYQPRETLGLSYSQILPKQLDLSPTRNSSKVLFKGLDPKLRIKDEEMFQAIPWSSQYDSVTRNPFAKDLHHLQSLLDALLTSRNFKRADKILETIFEITMKSRNESSHKEYLFALNKYLENYATQKNITVHDLEKYFNESFNGMTPTKDDKTYAILIAKALKDNDFRKYERYLSEIIPYKTLTKNTLSHIDILGVDYIINIIKNKDIEKGHIPENFIPLYEEVYQSNEENENLNKIESISKDLDQLKSVDSFGLKVIRNTLLGLNAETNDSQNLINEMIKDLEKGLNKDFSETGERDYFKLYKFLKTDEERQKYIEALDIFNLTRQKSVELKGNSSALERWKHTSNDLKKRGVLSINKKLNDYLFEWYEQLVPHIIEEAKLCKKVLNGEINIDKLDPSERAVYKERQIYSPYFVLVTPEKMAVVTILELLKLNSSNGVMEGMKTAKALVTVGKGIEVEYKSQKLLDSDNKFVSKKARSSREWDKIIRIIKNHHPNSTNTKEFDEWDGQTHLKIGAVLTKLLLQVAKVTVHGTDPTTGNKVSGLLPAFTQNFEYMKGQKLGVLKVHKKIASLLQSTDETTSLIPDYLPMLSPPKPWTSYNVGGYLSSSTFLVRTKESAETFAYVKAASERNDLVKVYDGLNVLGDTAWTVNRKVLEVITKYWNTGEEFLDIPPDIGEPKLPEPVAPNSEPEVLKDYQRRVKTAVNLASSLKSQRCETNYKLEIARAYVGERMFFPHNVDFRGRAYPISPNFNHLGNDLTRSLFLFWDGKELGNEGLRWLKIHLANLYGIDKVSLDDREKFAEENLNHIFKSAEHPFDENSWWMKGEKPWQVLSACFELNEAYKLSDPTKFISHLPVHQDGSCNGLQHYAALGGDIEGARQVNLVPADRPQDVYSHVAAKVQEKVDEEAAEGNKYAVFLQDKITRKVVKQTVMTNVYGVTFVGASDQIKKQIKHYFSPGDKDELAKHSLYLTTHVFNAIRQLFEGAHKIQDWLGDAAKIISKSIAVDFEEEATSGDGNNGLNHLSTVIWSSPVGLPCVQPYRAVRKQSVATNLQNVVITDPFSNSPIDARKQKTALPPNYVHSLDASHMLMTAASCRELGISFASVHDSYWTHASDIDLLNKKLRQEFVNLHKENLVLKLKEEFEARYKGFLQVINLSRDHELCKKIQDVRKKISKELGRNISFADEISLEKTRRRLLNSDDAEERLQGEQLVTPLSVTEDYDPLSLPQKVGGLQVLVPIAFPEVPKRGDFDVEVVKDSTYFFS</sequence>
<name>A0ACA9YEV3_9ASCO</name>
<evidence type="ECO:0000313" key="1">
    <source>
        <dbReference type="EMBL" id="CAH6723613.1"/>
    </source>
</evidence>
<organism evidence="1 2">
    <name type="scientific">[Candida] jaroonii</name>
    <dbReference type="NCBI Taxonomy" id="467808"/>
    <lineage>
        <taxon>Eukaryota</taxon>
        <taxon>Fungi</taxon>
        <taxon>Dikarya</taxon>
        <taxon>Ascomycota</taxon>
        <taxon>Saccharomycotina</taxon>
        <taxon>Pichiomycetes</taxon>
        <taxon>Debaryomycetaceae</taxon>
        <taxon>Yamadazyma</taxon>
    </lineage>
</organism>
<reference evidence="1" key="1">
    <citation type="submission" date="2022-06" db="EMBL/GenBank/DDBJ databases">
        <authorList>
            <person name="Legras J.-L."/>
            <person name="Devillers H."/>
            <person name="Grondin C."/>
        </authorList>
    </citation>
    <scope>NUCLEOTIDE SEQUENCE</scope>
    <source>
        <strain evidence="1">CLIB 1444</strain>
    </source>
</reference>
<protein>
    <submittedName>
        <fullName evidence="1">DNA-directed RNA polymerase, mitochondrial</fullName>
    </submittedName>
</protein>
<dbReference type="Proteomes" id="UP001152531">
    <property type="component" value="Unassembled WGS sequence"/>
</dbReference>
<keyword evidence="1" id="KW-0804">Transcription</keyword>
<gene>
    <name evidence="1" type="ORF">CLIB1444_17S00760</name>
</gene>
<evidence type="ECO:0000313" key="2">
    <source>
        <dbReference type="Proteomes" id="UP001152531"/>
    </source>
</evidence>
<dbReference type="EMBL" id="CALSDN010000017">
    <property type="protein sequence ID" value="CAH6723613.1"/>
    <property type="molecule type" value="Genomic_DNA"/>
</dbReference>
<keyword evidence="1" id="KW-0240">DNA-directed RNA polymerase</keyword>
<keyword evidence="2" id="KW-1185">Reference proteome</keyword>
<comment type="caution">
    <text evidence="1">The sequence shown here is derived from an EMBL/GenBank/DDBJ whole genome shotgun (WGS) entry which is preliminary data.</text>
</comment>